<dbReference type="InterPro" id="IPR049450">
    <property type="entry name" value="ACOT8-like_C"/>
</dbReference>
<protein>
    <submittedName>
        <fullName evidence="5">Thioesterase family protein</fullName>
    </submittedName>
</protein>
<dbReference type="InterPro" id="IPR029069">
    <property type="entry name" value="HotDog_dom_sf"/>
</dbReference>
<dbReference type="InterPro" id="IPR042171">
    <property type="entry name" value="Acyl-CoA_hotdog"/>
</dbReference>
<keyword evidence="2" id="KW-0378">Hydrolase</keyword>
<evidence type="ECO:0000259" key="4">
    <source>
        <dbReference type="Pfam" id="PF20789"/>
    </source>
</evidence>
<feature type="domain" description="Acyl-CoA thioesterase-like C-terminal" evidence="4">
    <location>
        <begin position="150"/>
        <end position="286"/>
    </location>
</feature>
<comment type="similarity">
    <text evidence="1">Belongs to the C/M/P thioester hydrolase family.</text>
</comment>
<dbReference type="InterPro" id="IPR049449">
    <property type="entry name" value="TesB_ACOT8-like_N"/>
</dbReference>
<dbReference type="PANTHER" id="PTHR11066:SF34">
    <property type="entry name" value="ACYL-COENZYME A THIOESTERASE 8"/>
    <property type="match status" value="1"/>
</dbReference>
<evidence type="ECO:0000313" key="5">
    <source>
        <dbReference type="EMBL" id="WWF03779.1"/>
    </source>
</evidence>
<accession>A0ABZ2F930</accession>
<sequence>MVDDITLRRLWEMLTLTAEQDEDGGEVWSAPDQPVPDDRVFGGLLLAQAVVVAGQGMAKGVAPLSLQADFLAGVPVTGRNRWRATTLGEAPSMVSRRVALVADDGAELFTATVRLGRIREDLPSYADLAPRQVTGPDGLVDLATRYGGDERIPAWWRIPRPVDLRHVEEPTFLEPSPERSSEQSLWWRLRGELADDPLRVAAVIAYVSDMSLVEPAFRSTGTSRHVAGSRILSLTHTMTFHDLPDLVDWVQMDVAVRRVAHGRALGAGEVFTGGRHVASLGQLALVKLA</sequence>
<dbReference type="InterPro" id="IPR003703">
    <property type="entry name" value="Acyl_CoA_thio"/>
</dbReference>
<dbReference type="PANTHER" id="PTHR11066">
    <property type="entry name" value="ACYL-COA THIOESTERASE"/>
    <property type="match status" value="1"/>
</dbReference>
<reference evidence="5 6" key="1">
    <citation type="submission" date="2022-09" db="EMBL/GenBank/DDBJ databases">
        <title>Complete genome sequence of Janibacter terrae strain COS04-44, PCL-degrading bacteria isolated from oil spilled coast.</title>
        <authorList>
            <person name="Park H."/>
            <person name="Kim J.Y."/>
            <person name="An S.H."/>
            <person name="Lee C.M."/>
            <person name="Weon H.-Y."/>
        </authorList>
    </citation>
    <scope>NUCLEOTIDE SEQUENCE [LARGE SCALE GENOMIC DNA]</scope>
    <source>
        <strain evidence="5 6">COS04-44</strain>
    </source>
</reference>
<dbReference type="Gene3D" id="2.40.160.210">
    <property type="entry name" value="Acyl-CoA thioesterase, double hotdog domain"/>
    <property type="match status" value="1"/>
</dbReference>
<dbReference type="RefSeq" id="WP_338537428.1">
    <property type="nucleotide sequence ID" value="NZ_CP104874.1"/>
</dbReference>
<gene>
    <name evidence="5" type="ORF">N5P18_08640</name>
</gene>
<keyword evidence="6" id="KW-1185">Reference proteome</keyword>
<dbReference type="SUPFAM" id="SSF54637">
    <property type="entry name" value="Thioesterase/thiol ester dehydrase-isomerase"/>
    <property type="match status" value="2"/>
</dbReference>
<dbReference type="CDD" id="cd03444">
    <property type="entry name" value="Thioesterase_II_repeat1"/>
    <property type="match status" value="1"/>
</dbReference>
<dbReference type="Pfam" id="PF20789">
    <property type="entry name" value="4HBT_3C"/>
    <property type="match status" value="1"/>
</dbReference>
<organism evidence="5 6">
    <name type="scientific">Janibacter terrae</name>
    <dbReference type="NCBI Taxonomy" id="103817"/>
    <lineage>
        <taxon>Bacteria</taxon>
        <taxon>Bacillati</taxon>
        <taxon>Actinomycetota</taxon>
        <taxon>Actinomycetes</taxon>
        <taxon>Micrococcales</taxon>
        <taxon>Intrasporangiaceae</taxon>
        <taxon>Janibacter</taxon>
    </lineage>
</organism>
<proteinExistence type="inferred from homology"/>
<name>A0ABZ2F930_9MICO</name>
<feature type="domain" description="Acyl-CoA thioesterase-like N-terminal HotDog" evidence="3">
    <location>
        <begin position="37"/>
        <end position="114"/>
    </location>
</feature>
<dbReference type="EMBL" id="CP104874">
    <property type="protein sequence ID" value="WWF03779.1"/>
    <property type="molecule type" value="Genomic_DNA"/>
</dbReference>
<evidence type="ECO:0000256" key="2">
    <source>
        <dbReference type="ARBA" id="ARBA00022801"/>
    </source>
</evidence>
<evidence type="ECO:0000313" key="6">
    <source>
        <dbReference type="Proteomes" id="UP001381003"/>
    </source>
</evidence>
<dbReference type="Pfam" id="PF13622">
    <property type="entry name" value="4HBT_3"/>
    <property type="match status" value="1"/>
</dbReference>
<evidence type="ECO:0000256" key="1">
    <source>
        <dbReference type="ARBA" id="ARBA00006538"/>
    </source>
</evidence>
<evidence type="ECO:0000259" key="3">
    <source>
        <dbReference type="Pfam" id="PF13622"/>
    </source>
</evidence>
<dbReference type="Proteomes" id="UP001381003">
    <property type="component" value="Chromosome"/>
</dbReference>